<dbReference type="CDD" id="cd03890">
    <property type="entry name" value="M20_pepD"/>
    <property type="match status" value="1"/>
</dbReference>
<dbReference type="EMBL" id="LN879430">
    <property type="protein sequence ID" value="CUH93173.1"/>
    <property type="molecule type" value="Genomic_DNA"/>
</dbReference>
<evidence type="ECO:0000256" key="15">
    <source>
        <dbReference type="ARBA" id="ARBA00076004"/>
    </source>
</evidence>
<dbReference type="GO" id="GO:0046872">
    <property type="term" value="F:metal ion binding"/>
    <property type="evidence" value="ECO:0007669"/>
    <property type="project" value="UniProtKB-KW"/>
</dbReference>
<dbReference type="FunFam" id="3.40.630.10:FF:000018">
    <property type="entry name" value="Aminoacyl-histidine dipeptidase PepD"/>
    <property type="match status" value="1"/>
</dbReference>
<evidence type="ECO:0000256" key="5">
    <source>
        <dbReference type="ARBA" id="ARBA00022801"/>
    </source>
</evidence>
<evidence type="ECO:0000256" key="14">
    <source>
        <dbReference type="ARBA" id="ARBA00075285"/>
    </source>
</evidence>
<dbReference type="KEGG" id="hsd:SD1D_1627"/>
<evidence type="ECO:0000259" key="18">
    <source>
        <dbReference type="Pfam" id="PF07687"/>
    </source>
</evidence>
<keyword evidence="5" id="KW-0378">Hydrolase</keyword>
<dbReference type="GO" id="GO:0070573">
    <property type="term" value="F:metallodipeptidase activity"/>
    <property type="evidence" value="ECO:0007669"/>
    <property type="project" value="TreeGrafter"/>
</dbReference>
<evidence type="ECO:0000256" key="8">
    <source>
        <dbReference type="ARBA" id="ARBA00023285"/>
    </source>
</evidence>
<dbReference type="GO" id="GO:0006508">
    <property type="term" value="P:proteolysis"/>
    <property type="evidence" value="ECO:0007669"/>
    <property type="project" value="UniProtKB-KW"/>
</dbReference>
<dbReference type="InterPro" id="IPR011650">
    <property type="entry name" value="Peptidase_M20_dimer"/>
</dbReference>
<dbReference type="AlphaFoldDB" id="A0A0K8J747"/>
<dbReference type="Pfam" id="PF07687">
    <property type="entry name" value="M20_dimer"/>
    <property type="match status" value="1"/>
</dbReference>
<dbReference type="PRINTS" id="PR00934">
    <property type="entry name" value="XHISDIPTASE"/>
</dbReference>
<dbReference type="OrthoDB" id="9773892at2"/>
<proteinExistence type="inferred from homology"/>
<comment type="catalytic activity">
    <reaction evidence="9">
        <text>Hydrolysis of dipeptides, preferentially hydrophobic dipeptides including prolyl amino acids.</text>
        <dbReference type="EC" id="3.4.13.18"/>
    </reaction>
</comment>
<evidence type="ECO:0000256" key="3">
    <source>
        <dbReference type="ARBA" id="ARBA00022670"/>
    </source>
</evidence>
<dbReference type="InterPro" id="IPR002933">
    <property type="entry name" value="Peptidase_M20"/>
</dbReference>
<name>A0A0K8J747_9FIRM</name>
<evidence type="ECO:0000256" key="1">
    <source>
        <dbReference type="ARBA" id="ARBA00001941"/>
    </source>
</evidence>
<evidence type="ECO:0000256" key="4">
    <source>
        <dbReference type="ARBA" id="ARBA00022723"/>
    </source>
</evidence>
<dbReference type="Proteomes" id="UP000196053">
    <property type="component" value="Chromosome I"/>
</dbReference>
<comment type="cofactor">
    <cofactor evidence="2">
        <name>Zn(2+)</name>
        <dbReference type="ChEBI" id="CHEBI:29105"/>
    </cofactor>
</comment>
<keyword evidence="8" id="KW-0170">Cobalt</keyword>
<comment type="similarity">
    <text evidence="12">Belongs to the peptidase M20C family.</text>
</comment>
<protein>
    <recommendedName>
        <fullName evidence="13">Cytosol non-specific dipeptidase</fullName>
        <ecNumber evidence="10">3.4.13.18</ecNumber>
    </recommendedName>
    <alternativeName>
        <fullName evidence="16">Aminoacyl-histidine dipeptidase</fullName>
    </alternativeName>
    <alternativeName>
        <fullName evidence="15">Beta-alanyl-histidine dipeptidase</fullName>
    </alternativeName>
    <alternativeName>
        <fullName evidence="14">Carnosinase</fullName>
    </alternativeName>
    <alternativeName>
        <fullName evidence="11">Peptidase D</fullName>
    </alternativeName>
    <alternativeName>
        <fullName evidence="17">Xaa-His dipeptidase</fullName>
    </alternativeName>
</protein>
<evidence type="ECO:0000256" key="7">
    <source>
        <dbReference type="ARBA" id="ARBA00023049"/>
    </source>
</evidence>
<evidence type="ECO:0000313" key="19">
    <source>
        <dbReference type="EMBL" id="CUH93173.1"/>
    </source>
</evidence>
<evidence type="ECO:0000256" key="12">
    <source>
        <dbReference type="ARBA" id="ARBA00061423"/>
    </source>
</evidence>
<comment type="cofactor">
    <cofactor evidence="1">
        <name>Co(2+)</name>
        <dbReference type="ChEBI" id="CHEBI:48828"/>
    </cofactor>
</comment>
<evidence type="ECO:0000256" key="11">
    <source>
        <dbReference type="ARBA" id="ARBA00044252"/>
    </source>
</evidence>
<organism evidence="19 20">
    <name type="scientific">Herbinix luporum</name>
    <dbReference type="NCBI Taxonomy" id="1679721"/>
    <lineage>
        <taxon>Bacteria</taxon>
        <taxon>Bacillati</taxon>
        <taxon>Bacillota</taxon>
        <taxon>Clostridia</taxon>
        <taxon>Lachnospirales</taxon>
        <taxon>Lachnospiraceae</taxon>
        <taxon>Herbinix</taxon>
    </lineage>
</organism>
<dbReference type="PIRSF" id="PIRSF016599">
    <property type="entry name" value="Xaa-His_dipept"/>
    <property type="match status" value="1"/>
</dbReference>
<dbReference type="Pfam" id="PF01546">
    <property type="entry name" value="Peptidase_M20"/>
    <property type="match status" value="1"/>
</dbReference>
<reference evidence="20" key="1">
    <citation type="submission" date="2015-09" db="EMBL/GenBank/DDBJ databases">
        <authorList>
            <person name="Wibberg D."/>
        </authorList>
    </citation>
    <scope>NUCLEOTIDE SEQUENCE [LARGE SCALE GENOMIC DNA]</scope>
    <source>
        <strain evidence="20">SD1D</strain>
    </source>
</reference>
<evidence type="ECO:0000313" key="20">
    <source>
        <dbReference type="Proteomes" id="UP000196053"/>
    </source>
</evidence>
<dbReference type="EC" id="3.4.13.18" evidence="10"/>
<evidence type="ECO:0000256" key="10">
    <source>
        <dbReference type="ARBA" id="ARBA00038976"/>
    </source>
</evidence>
<dbReference type="GO" id="GO:0005829">
    <property type="term" value="C:cytosol"/>
    <property type="evidence" value="ECO:0007669"/>
    <property type="project" value="TreeGrafter"/>
</dbReference>
<feature type="domain" description="Peptidase M20 dimerisation" evidence="18">
    <location>
        <begin position="208"/>
        <end position="291"/>
    </location>
</feature>
<dbReference type="NCBIfam" id="TIGR01893">
    <property type="entry name" value="aa-his-dipept"/>
    <property type="match status" value="1"/>
</dbReference>
<gene>
    <name evidence="19" type="ORF">SD1D_1627</name>
</gene>
<evidence type="ECO:0000256" key="6">
    <source>
        <dbReference type="ARBA" id="ARBA00022833"/>
    </source>
</evidence>
<dbReference type="FunFam" id="3.40.630.10:FF:000015">
    <property type="entry name" value="Aminoacyl-histidine dipeptidase PepD"/>
    <property type="match status" value="1"/>
</dbReference>
<evidence type="ECO:0000256" key="2">
    <source>
        <dbReference type="ARBA" id="ARBA00001947"/>
    </source>
</evidence>
<evidence type="ECO:0000256" key="13">
    <source>
        <dbReference type="ARBA" id="ARBA00071271"/>
    </source>
</evidence>
<sequence>MDKQLAEMDYKGIFKYFSEISKIPRGSGNEEEISEYLVRFAKSHGLEYNKDLANNVIIIKEASPGYEYEPAIMLQGHMDMVCEKEKDSTHDFLKDGIKLLVDGDFLHADGTTLGADNGIALAYILALLSDETLKHPRIEAVITTDEEVGMNGAKALDLSALKAQYMINLDSEEEGYLLASCAGGLTGTCTLPLKRVSEEGKKIRISIGGLKGGHSGMDIVNNRTNANKLLARLLFDLREKVSFALLHMEGGNKDNVIPREAFAELVIEAEMYQQFSQKIDEIMQVYKKELRSSEPDLEYSLNDLGDGEYKVLHPVSFEKLLFLMIQIPYGVQVMSSDIEGLVESSLNLGIFRLEDEQAVICNSVRSSKSSYKKYISDRLKYLVNFLGGEYIVRSEYPAWEFNKESKLRDHLQRLYKEMYGKEMKVEAIHAGLECGLIAEKMPGIDIVSIGPDMSRVHTIEERLSISSTIRVYKFLERVIEEKIL</sequence>
<evidence type="ECO:0000256" key="9">
    <source>
        <dbReference type="ARBA" id="ARBA00036421"/>
    </source>
</evidence>
<evidence type="ECO:0000256" key="16">
    <source>
        <dbReference type="ARBA" id="ARBA00077688"/>
    </source>
</evidence>
<dbReference type="PANTHER" id="PTHR43501:SF1">
    <property type="entry name" value="CYTOSOL NON-SPECIFIC DIPEPTIDASE"/>
    <property type="match status" value="1"/>
</dbReference>
<dbReference type="InterPro" id="IPR001160">
    <property type="entry name" value="Peptidase_M20C"/>
</dbReference>
<dbReference type="RefSeq" id="WP_058258438.1">
    <property type="nucleotide sequence ID" value="NZ_DUPS01000069.1"/>
</dbReference>
<accession>A0A0K8J747</accession>
<dbReference type="Gene3D" id="3.40.630.10">
    <property type="entry name" value="Zn peptidases"/>
    <property type="match status" value="2"/>
</dbReference>
<dbReference type="SUPFAM" id="SSF53187">
    <property type="entry name" value="Zn-dependent exopeptidases"/>
    <property type="match status" value="1"/>
</dbReference>
<keyword evidence="20" id="KW-1185">Reference proteome</keyword>
<keyword evidence="6" id="KW-0862">Zinc</keyword>
<keyword evidence="4" id="KW-0479">Metal-binding</keyword>
<evidence type="ECO:0000256" key="17">
    <source>
        <dbReference type="ARBA" id="ARBA00078074"/>
    </source>
</evidence>
<dbReference type="PANTHER" id="PTHR43501">
    <property type="entry name" value="CYTOSOL NON-SPECIFIC DIPEPTIDASE"/>
    <property type="match status" value="1"/>
</dbReference>
<keyword evidence="3" id="KW-0645">Protease</keyword>
<keyword evidence="7" id="KW-0482">Metalloprotease</keyword>